<reference evidence="1 2" key="1">
    <citation type="submission" date="2019-05" db="EMBL/GenBank/DDBJ databases">
        <title>Another draft genome of Portunus trituberculatus and its Hox gene families provides insights of decapod evolution.</title>
        <authorList>
            <person name="Jeong J.-H."/>
            <person name="Song I."/>
            <person name="Kim S."/>
            <person name="Choi T."/>
            <person name="Kim D."/>
            <person name="Ryu S."/>
            <person name="Kim W."/>
        </authorList>
    </citation>
    <scope>NUCLEOTIDE SEQUENCE [LARGE SCALE GENOMIC DNA]</scope>
    <source>
        <tissue evidence="1">Muscle</tissue>
    </source>
</reference>
<accession>A0A5B7JE52</accession>
<proteinExistence type="predicted"/>
<organism evidence="1 2">
    <name type="scientific">Portunus trituberculatus</name>
    <name type="common">Swimming crab</name>
    <name type="synonym">Neptunus trituberculatus</name>
    <dbReference type="NCBI Taxonomy" id="210409"/>
    <lineage>
        <taxon>Eukaryota</taxon>
        <taxon>Metazoa</taxon>
        <taxon>Ecdysozoa</taxon>
        <taxon>Arthropoda</taxon>
        <taxon>Crustacea</taxon>
        <taxon>Multicrustacea</taxon>
        <taxon>Malacostraca</taxon>
        <taxon>Eumalacostraca</taxon>
        <taxon>Eucarida</taxon>
        <taxon>Decapoda</taxon>
        <taxon>Pleocyemata</taxon>
        <taxon>Brachyura</taxon>
        <taxon>Eubrachyura</taxon>
        <taxon>Portunoidea</taxon>
        <taxon>Portunidae</taxon>
        <taxon>Portuninae</taxon>
        <taxon>Portunus</taxon>
    </lineage>
</organism>
<protein>
    <submittedName>
        <fullName evidence="1">Uncharacterized protein</fullName>
    </submittedName>
</protein>
<keyword evidence="2" id="KW-1185">Reference proteome</keyword>
<evidence type="ECO:0000313" key="1">
    <source>
        <dbReference type="EMBL" id="MPC92623.1"/>
    </source>
</evidence>
<name>A0A5B7JE52_PORTR</name>
<dbReference type="AlphaFoldDB" id="A0A5B7JE52"/>
<gene>
    <name evidence="1" type="ORF">E2C01_087723</name>
</gene>
<evidence type="ECO:0000313" key="2">
    <source>
        <dbReference type="Proteomes" id="UP000324222"/>
    </source>
</evidence>
<sequence length="61" mass="6851">MTSLARPRYTVGLAASLKPLWPWLPRCVTRGGWGVGEAPACRRRFSLGRRERRVPCAALGW</sequence>
<comment type="caution">
    <text evidence="1">The sequence shown here is derived from an EMBL/GenBank/DDBJ whole genome shotgun (WGS) entry which is preliminary data.</text>
</comment>
<dbReference type="Proteomes" id="UP000324222">
    <property type="component" value="Unassembled WGS sequence"/>
</dbReference>
<dbReference type="EMBL" id="VSRR010091975">
    <property type="protein sequence ID" value="MPC92623.1"/>
    <property type="molecule type" value="Genomic_DNA"/>
</dbReference>